<accession>A0A1M4VAB5</accession>
<dbReference type="STRING" id="1122195.SAMN02745164_00884"/>
<protein>
    <submittedName>
        <fullName evidence="2">Uncharacterized protein</fullName>
    </submittedName>
</protein>
<proteinExistence type="predicted"/>
<evidence type="ECO:0000256" key="1">
    <source>
        <dbReference type="SAM" id="Coils"/>
    </source>
</evidence>
<dbReference type="Proteomes" id="UP000184334">
    <property type="component" value="Unassembled WGS sequence"/>
</dbReference>
<dbReference type="RefSeq" id="WP_072863848.1">
    <property type="nucleotide sequence ID" value="NZ_FQUI01000010.1"/>
</dbReference>
<sequence>MDLSPNEIINKIVNAEIETNEKLKKAEENLKKELKEKIFDLEKKKNEKFDEINKSYYTIIKNAEISSKKIMDECGKDILKIKEKFDELEKNIDSITLKVLDKIIL</sequence>
<gene>
    <name evidence="2" type="ORF">SAMN02745164_00884</name>
</gene>
<feature type="coiled-coil region" evidence="1">
    <location>
        <begin position="9"/>
        <end position="98"/>
    </location>
</feature>
<evidence type="ECO:0000313" key="3">
    <source>
        <dbReference type="Proteomes" id="UP000184334"/>
    </source>
</evidence>
<name>A0A1M4VAB5_MARH1</name>
<comment type="caution">
    <text evidence="2">The sequence shown here is derived from an EMBL/GenBank/DDBJ whole genome shotgun (WGS) entry which is preliminary data.</text>
</comment>
<keyword evidence="1" id="KW-0175">Coiled coil</keyword>
<reference evidence="2" key="1">
    <citation type="submission" date="2016-11" db="EMBL/GenBank/DDBJ databases">
        <authorList>
            <person name="Varghese N."/>
            <person name="Submissions S."/>
        </authorList>
    </citation>
    <scope>NUCLEOTIDE SEQUENCE [LARGE SCALE GENOMIC DNA]</scope>
    <source>
        <strain evidence="2">DSM 16785</strain>
    </source>
</reference>
<evidence type="ECO:0000313" key="2">
    <source>
        <dbReference type="EMBL" id="SHE65889.1"/>
    </source>
</evidence>
<dbReference type="AlphaFoldDB" id="A0A1M4VAB5"/>
<dbReference type="EMBL" id="FQUI01000010">
    <property type="protein sequence ID" value="SHE65889.1"/>
    <property type="molecule type" value="Genomic_DNA"/>
</dbReference>
<keyword evidence="3" id="KW-1185">Reference proteome</keyword>
<organism evidence="2 3">
    <name type="scientific">Marinitoga hydrogenitolerans (strain DSM 16785 / JCM 12826 / AT1271)</name>
    <dbReference type="NCBI Taxonomy" id="1122195"/>
    <lineage>
        <taxon>Bacteria</taxon>
        <taxon>Thermotogati</taxon>
        <taxon>Thermotogota</taxon>
        <taxon>Thermotogae</taxon>
        <taxon>Petrotogales</taxon>
        <taxon>Petrotogaceae</taxon>
        <taxon>Marinitoga</taxon>
    </lineage>
</organism>